<dbReference type="InterPro" id="IPR002641">
    <property type="entry name" value="PNPLA_dom"/>
</dbReference>
<keyword evidence="6 7" id="KW-0443">Lipid metabolism</keyword>
<evidence type="ECO:0000256" key="1">
    <source>
        <dbReference type="ARBA" id="ARBA00002682"/>
    </source>
</evidence>
<comment type="subcellular location">
    <subcellularLocation>
        <location evidence="8">Membrane</location>
        <topology evidence="8">Single-pass membrane protein</topology>
    </subcellularLocation>
</comment>
<evidence type="ECO:0000256" key="8">
    <source>
        <dbReference type="RuleBase" id="RU362055"/>
    </source>
</evidence>
<dbReference type="PANTHER" id="PTHR14226">
    <property type="entry name" value="NEUROPATHY TARGET ESTERASE/SWISS CHEESE D.MELANOGASTER"/>
    <property type="match status" value="1"/>
</dbReference>
<dbReference type="CDD" id="cd07230">
    <property type="entry name" value="Pat_TGL4-5_like"/>
    <property type="match status" value="1"/>
</dbReference>
<dbReference type="Proteomes" id="UP000243515">
    <property type="component" value="Unassembled WGS sequence"/>
</dbReference>
<dbReference type="AlphaFoldDB" id="A0A232LY26"/>
<dbReference type="SUPFAM" id="SSF52151">
    <property type="entry name" value="FabD/lysophospholipase-like"/>
    <property type="match status" value="1"/>
</dbReference>
<dbReference type="Pfam" id="PF01734">
    <property type="entry name" value="Patatin"/>
    <property type="match status" value="1"/>
</dbReference>
<keyword evidence="3 7" id="KW-0378">Hydrolase</keyword>
<comment type="caution">
    <text evidence="7">Lacks conserved residue(s) required for the propagation of feature annotation.</text>
</comment>
<accession>A0A232LY26</accession>
<evidence type="ECO:0000256" key="4">
    <source>
        <dbReference type="ARBA" id="ARBA00022963"/>
    </source>
</evidence>
<keyword evidence="2" id="KW-0812">Transmembrane</keyword>
<name>A0A232LY26_9EURO</name>
<comment type="caution">
    <text evidence="11">The sequence shown here is derived from an EMBL/GenBank/DDBJ whole genome shotgun (WGS) entry which is preliminary data.</text>
</comment>
<comment type="function">
    <text evidence="1">Probable lipid hydrolase.</text>
</comment>
<feature type="region of interest" description="Disordered" evidence="9">
    <location>
        <begin position="596"/>
        <end position="624"/>
    </location>
</feature>
<gene>
    <name evidence="11" type="ORF">Egran_03187</name>
</gene>
<evidence type="ECO:0000256" key="9">
    <source>
        <dbReference type="SAM" id="MobiDB-lite"/>
    </source>
</evidence>
<comment type="similarity">
    <text evidence="8">Belongs to the PLPL family.</text>
</comment>
<dbReference type="EMBL" id="NPHW01003738">
    <property type="protein sequence ID" value="OXV09049.1"/>
    <property type="molecule type" value="Genomic_DNA"/>
</dbReference>
<feature type="active site" description="Nucleophile" evidence="7">
    <location>
        <position position="257"/>
    </location>
</feature>
<dbReference type="InterPro" id="IPR050301">
    <property type="entry name" value="NTE"/>
</dbReference>
<evidence type="ECO:0000256" key="3">
    <source>
        <dbReference type="ARBA" id="ARBA00022801"/>
    </source>
</evidence>
<keyword evidence="12" id="KW-1185">Reference proteome</keyword>
<sequence length="777" mass="86868">MPAMSLLRDPSAVHAKLHRTQEPPKQFSRVSVPSIPGLLGKRVTSFLRGSVSWAGDAFSTYWDGLSKEERERRIRLDARKQIAYLKMRTVQSHNEWRRFACELDELEGNDAWKGTIESDEYNPHLVLERLKQLQEARASCDVGRLLHLIRTTLSRDLGGMSDARLYRHSHVGTKSLVDRYISTALDTISALVDLLGRKGCDPSEMQYILEQLLAARQAFGRSAMLFSGGATFGMNHVGVVKALWEAKLLPRIVSGASAGSIICAVFCVHTDEELPAVLESFPEGDLAVFEAEGEEETILQKAARFLKFGCFYDISHLEKAMKNWLGNITFQEAYNRTRRILNICISSAGLYELPRLLNYITAPNVLIWSAVTVSCSVPVVFSPPVLMAKDPLTGEAVPWNNDHHQWIDGSVDGDLPMTRLTEMFNVNHFIVSQVNPHVVPFLPQEESPGCETGRHSLLSFPWLHTLTSLAVEEALHRMTVLSELGIFPNELTKAASILSQKYSGDINIFPKILYTNFPRMLKNPTVEFMVQACLSGERATWPKLARIRNHVAIELALDAAVQTMRARVALNPRRADLGLNALTSTSVGYVESNRGKGSVLRKRRSSYSHELERPKVNKKGPSKHRSAIQLRKARSALSIDCLLANRLSTSFTMLGYGREHFFRRRSAGDWTPHEDSSFGAISDSECELDMSHRRRSRPPKAVNGVSPAPVPYLSTKQSPTRSRRPSLGKSITLPDRTLIPMRGPPSPMKAVSATAHPLLKLTPMMNNNITPEDRHRC</sequence>
<dbReference type="PANTHER" id="PTHR14226:SF10">
    <property type="entry name" value="TRIACYLGLYCEROL LIPASE 4-RELATED"/>
    <property type="match status" value="1"/>
</dbReference>
<keyword evidence="5" id="KW-1133">Transmembrane helix</keyword>
<keyword evidence="5" id="KW-0472">Membrane</keyword>
<dbReference type="GO" id="GO:0016042">
    <property type="term" value="P:lipid catabolic process"/>
    <property type="evidence" value="ECO:0007669"/>
    <property type="project" value="UniProtKB-UniRule"/>
</dbReference>
<evidence type="ECO:0000256" key="2">
    <source>
        <dbReference type="ARBA" id="ARBA00022692"/>
    </source>
</evidence>
<dbReference type="Gene3D" id="3.40.1090.10">
    <property type="entry name" value="Cytosolic phospholipase A2 catalytic domain"/>
    <property type="match status" value="2"/>
</dbReference>
<evidence type="ECO:0000256" key="6">
    <source>
        <dbReference type="ARBA" id="ARBA00023098"/>
    </source>
</evidence>
<feature type="short sequence motif" description="GXSXG" evidence="7">
    <location>
        <begin position="255"/>
        <end position="259"/>
    </location>
</feature>
<dbReference type="PROSITE" id="PS51635">
    <property type="entry name" value="PNPLA"/>
    <property type="match status" value="1"/>
</dbReference>
<dbReference type="GO" id="GO:0016020">
    <property type="term" value="C:membrane"/>
    <property type="evidence" value="ECO:0007669"/>
    <property type="project" value="UniProtKB-SubCell"/>
</dbReference>
<proteinExistence type="inferred from homology"/>
<dbReference type="GO" id="GO:0006641">
    <property type="term" value="P:triglyceride metabolic process"/>
    <property type="evidence" value="ECO:0007669"/>
    <property type="project" value="UniProtKB-ARBA"/>
</dbReference>
<keyword evidence="4 7" id="KW-0442">Lipid degradation</keyword>
<evidence type="ECO:0000313" key="11">
    <source>
        <dbReference type="EMBL" id="OXV09049.1"/>
    </source>
</evidence>
<evidence type="ECO:0000256" key="7">
    <source>
        <dbReference type="PROSITE-ProRule" id="PRU01161"/>
    </source>
</evidence>
<dbReference type="InterPro" id="IPR021771">
    <property type="entry name" value="Triacylglycerol_lipase_N"/>
</dbReference>
<dbReference type="Pfam" id="PF11815">
    <property type="entry name" value="DUF3336"/>
    <property type="match status" value="1"/>
</dbReference>
<feature type="domain" description="PNPLA" evidence="10">
    <location>
        <begin position="224"/>
        <end position="421"/>
    </location>
</feature>
<evidence type="ECO:0000259" key="10">
    <source>
        <dbReference type="PROSITE" id="PS51635"/>
    </source>
</evidence>
<evidence type="ECO:0000313" key="12">
    <source>
        <dbReference type="Proteomes" id="UP000243515"/>
    </source>
</evidence>
<comment type="function">
    <text evidence="8">Lipid hydrolase.</text>
</comment>
<reference evidence="11 12" key="1">
    <citation type="journal article" date="2015" name="Environ. Microbiol.">
        <title>Metagenome sequence of Elaphomyces granulatus from sporocarp tissue reveals Ascomycota ectomycorrhizal fingerprints of genome expansion and a Proteobacteria-rich microbiome.</title>
        <authorList>
            <person name="Quandt C.A."/>
            <person name="Kohler A."/>
            <person name="Hesse C.N."/>
            <person name="Sharpton T.J."/>
            <person name="Martin F."/>
            <person name="Spatafora J.W."/>
        </authorList>
    </citation>
    <scope>NUCLEOTIDE SEQUENCE [LARGE SCALE GENOMIC DNA]</scope>
    <source>
        <strain evidence="11 12">OSC145934</strain>
    </source>
</reference>
<dbReference type="GO" id="GO:0004806">
    <property type="term" value="F:triacylglycerol lipase activity"/>
    <property type="evidence" value="ECO:0007669"/>
    <property type="project" value="InterPro"/>
</dbReference>
<feature type="active site" description="Proton acceptor" evidence="7">
    <location>
        <position position="408"/>
    </location>
</feature>
<organism evidence="11 12">
    <name type="scientific">Elaphomyces granulatus</name>
    <dbReference type="NCBI Taxonomy" id="519963"/>
    <lineage>
        <taxon>Eukaryota</taxon>
        <taxon>Fungi</taxon>
        <taxon>Dikarya</taxon>
        <taxon>Ascomycota</taxon>
        <taxon>Pezizomycotina</taxon>
        <taxon>Eurotiomycetes</taxon>
        <taxon>Eurotiomycetidae</taxon>
        <taxon>Eurotiales</taxon>
        <taxon>Elaphomycetaceae</taxon>
        <taxon>Elaphomyces</taxon>
    </lineage>
</organism>
<evidence type="ECO:0000256" key="5">
    <source>
        <dbReference type="ARBA" id="ARBA00022989"/>
    </source>
</evidence>
<feature type="region of interest" description="Disordered" evidence="9">
    <location>
        <begin position="691"/>
        <end position="750"/>
    </location>
</feature>
<dbReference type="OrthoDB" id="10049244at2759"/>
<dbReference type="InterPro" id="IPR016035">
    <property type="entry name" value="Acyl_Trfase/lysoPLipase"/>
</dbReference>
<dbReference type="EC" id="3.1.1.-" evidence="8"/>
<protein>
    <recommendedName>
        <fullName evidence="8">Patatin-like phospholipase domain-containing protein</fullName>
        <ecNumber evidence="8">3.1.1.-</ecNumber>
    </recommendedName>
</protein>